<reference evidence="2" key="1">
    <citation type="submission" date="2024-03" db="EMBL/GenBank/DDBJ databases">
        <title>Human intestinal bacterial collection.</title>
        <authorList>
            <person name="Pauvert C."/>
            <person name="Hitch T.C.A."/>
            <person name="Clavel T."/>
        </authorList>
    </citation>
    <scope>NUCLEOTIDE SEQUENCE [LARGE SCALE GENOMIC DNA]</scope>
    <source>
        <strain evidence="2">CLA-AA-H89B</strain>
    </source>
</reference>
<name>A0ABV1H6W7_9FIRM</name>
<feature type="transmembrane region" description="Helical" evidence="1">
    <location>
        <begin position="33"/>
        <end position="50"/>
    </location>
</feature>
<keyword evidence="1" id="KW-1133">Transmembrane helix</keyword>
<evidence type="ECO:0000256" key="1">
    <source>
        <dbReference type="SAM" id="Phobius"/>
    </source>
</evidence>
<sequence>MDYIKYETTLKASGREYSKIVFWNRFIRNPIELILTWLPAAITIVCIALGCFSSYLAVIYAACWCYPIYIFGFQFKSSVNYHLKNRDASESAPCTITLMESGILAEIPEFELTYNYSWDDFTTIYDKFGYYMFFEKGKMTVMLRQADMPEQERHAAADFIKKNVNQNICRVLF</sequence>
<feature type="transmembrane region" description="Helical" evidence="1">
    <location>
        <begin position="56"/>
        <end position="75"/>
    </location>
</feature>
<keyword evidence="1" id="KW-0472">Membrane</keyword>
<keyword evidence="3" id="KW-1185">Reference proteome</keyword>
<keyword evidence="1" id="KW-0812">Transmembrane</keyword>
<comment type="caution">
    <text evidence="2">The sequence shown here is derived from an EMBL/GenBank/DDBJ whole genome shotgun (WGS) entry which is preliminary data.</text>
</comment>
<dbReference type="EMBL" id="JBBMFS010000005">
    <property type="protein sequence ID" value="MEQ2554902.1"/>
    <property type="molecule type" value="Genomic_DNA"/>
</dbReference>
<gene>
    <name evidence="2" type="ORF">WMO37_07695</name>
</gene>
<proteinExistence type="predicted"/>
<protein>
    <recommendedName>
        <fullName evidence="4">YcxB family protein</fullName>
    </recommendedName>
</protein>
<accession>A0ABV1H6W7</accession>
<evidence type="ECO:0008006" key="4">
    <source>
        <dbReference type="Google" id="ProtNLM"/>
    </source>
</evidence>
<dbReference type="Proteomes" id="UP001546774">
    <property type="component" value="Unassembled WGS sequence"/>
</dbReference>
<evidence type="ECO:0000313" key="2">
    <source>
        <dbReference type="EMBL" id="MEQ2554902.1"/>
    </source>
</evidence>
<evidence type="ECO:0000313" key="3">
    <source>
        <dbReference type="Proteomes" id="UP001546774"/>
    </source>
</evidence>
<organism evidence="2 3">
    <name type="scientific">Lachnospira intestinalis</name>
    <dbReference type="NCBI Taxonomy" id="3133158"/>
    <lineage>
        <taxon>Bacteria</taxon>
        <taxon>Bacillati</taxon>
        <taxon>Bacillota</taxon>
        <taxon>Clostridia</taxon>
        <taxon>Lachnospirales</taxon>
        <taxon>Lachnospiraceae</taxon>
        <taxon>Lachnospira</taxon>
    </lineage>
</organism>